<evidence type="ECO:0000256" key="1">
    <source>
        <dbReference type="SAM" id="MobiDB-lite"/>
    </source>
</evidence>
<dbReference type="EMBL" id="FUEG01000046">
    <property type="protein sequence ID" value="SJL17569.1"/>
    <property type="molecule type" value="Genomic_DNA"/>
</dbReference>
<dbReference type="OrthoDB" id="3031447at2759"/>
<sequence length="801" mass="89914">MSYSADEYILLSKDGKVLYSALLSDPSHQGPMVQALNMGFMLYPLPAVVHSEPVESELRFINVPFAMLDEVEVQPALMGKPVVVDPCYGYNLYRVSRGPEGEWAYKWGNDWREVAVWKDKGMFLINHRWAKKIATNLQSVALCVRDIQRHPFLRQITGVIGLTQISFGMAMAFVNPWRLTVGTGWDHTLMLGCLAFLWRFKLPLLPLRGGVFNLERSYDSHMLNLYLKQQGPVFILPTSSNYPHHLCLVHCNHATIQYYHNANIANLGRLNRDLRLEEIPNFGGTISAIRATNTSLQMVQMVPLDKEQPFIEEGSEVLMVYPRGWKLVPMEAKSVWEVLLVMYYMKEEIQFPANSPLSWQAARILAKAETNGTMKFIRELPARILYHFNRSSTCPTSRRQFGQKSWSGGSSEGRVDVGALDSSNSGPSDSVSTASSPSYHPKSPPSSCMELAAPAGPPRPHLVINRRTLGYDRLPYGGNGNVREEWGPNTEFQQDSNNWMAYAAPSLDLAKNPEGSCTLNPKLLEFGYLLTSKPSAAVLKAWANVDPANLSSVEELLKLCIAHHISFKLTIPASMISSFQKPVEHYSLNSRFAADVPFMPGFHKPRLDNHLGPAIMCANYRWKLSGVAARMNAGAFRALGGTMGWVVHVVTGSEAATKLLDGPSYIASHLFNFEVLPAMPGGKEYLIAEASTIEEQMALLGYVAADGRFYQEWTNYVDALMRERWEIIRQGEAEALTEEGWESYIARFNRRWGLESSYKFSEDDEDYGVDLFHMAYLTDWSAIALKDLVLPKEFQGYAGTN</sequence>
<dbReference type="AlphaFoldDB" id="A0A284S9A1"/>
<evidence type="ECO:0000313" key="2">
    <source>
        <dbReference type="EMBL" id="SJL17569.1"/>
    </source>
</evidence>
<accession>A0A284S9A1</accession>
<proteinExistence type="predicted"/>
<dbReference type="OMA" id="PAIMCAN"/>
<feature type="region of interest" description="Disordered" evidence="1">
    <location>
        <begin position="393"/>
        <end position="459"/>
    </location>
</feature>
<feature type="compositionally biased region" description="Low complexity" evidence="1">
    <location>
        <begin position="422"/>
        <end position="447"/>
    </location>
</feature>
<protein>
    <submittedName>
        <fullName evidence="2">Uncharacterized protein</fullName>
    </submittedName>
</protein>
<dbReference type="Proteomes" id="UP000219338">
    <property type="component" value="Unassembled WGS sequence"/>
</dbReference>
<gene>
    <name evidence="2" type="ORF">ARMOST_21121</name>
</gene>
<feature type="compositionally biased region" description="Polar residues" evidence="1">
    <location>
        <begin position="393"/>
        <end position="409"/>
    </location>
</feature>
<keyword evidence="3" id="KW-1185">Reference proteome</keyword>
<name>A0A284S9A1_ARMOS</name>
<evidence type="ECO:0000313" key="3">
    <source>
        <dbReference type="Proteomes" id="UP000219338"/>
    </source>
</evidence>
<organism evidence="2 3">
    <name type="scientific">Armillaria ostoyae</name>
    <name type="common">Armillaria root rot fungus</name>
    <dbReference type="NCBI Taxonomy" id="47428"/>
    <lineage>
        <taxon>Eukaryota</taxon>
        <taxon>Fungi</taxon>
        <taxon>Dikarya</taxon>
        <taxon>Basidiomycota</taxon>
        <taxon>Agaricomycotina</taxon>
        <taxon>Agaricomycetes</taxon>
        <taxon>Agaricomycetidae</taxon>
        <taxon>Agaricales</taxon>
        <taxon>Marasmiineae</taxon>
        <taxon>Physalacriaceae</taxon>
        <taxon>Armillaria</taxon>
    </lineage>
</organism>
<reference evidence="3" key="1">
    <citation type="journal article" date="2017" name="Nat. Ecol. Evol.">
        <title>Genome expansion and lineage-specific genetic innovations in the forest pathogenic fungi Armillaria.</title>
        <authorList>
            <person name="Sipos G."/>
            <person name="Prasanna A.N."/>
            <person name="Walter M.C."/>
            <person name="O'Connor E."/>
            <person name="Balint B."/>
            <person name="Krizsan K."/>
            <person name="Kiss B."/>
            <person name="Hess J."/>
            <person name="Varga T."/>
            <person name="Slot J."/>
            <person name="Riley R."/>
            <person name="Boka B."/>
            <person name="Rigling D."/>
            <person name="Barry K."/>
            <person name="Lee J."/>
            <person name="Mihaltcheva S."/>
            <person name="LaButti K."/>
            <person name="Lipzen A."/>
            <person name="Waldron R."/>
            <person name="Moloney N.M."/>
            <person name="Sperisen C."/>
            <person name="Kredics L."/>
            <person name="Vagvoelgyi C."/>
            <person name="Patrignani A."/>
            <person name="Fitzpatrick D."/>
            <person name="Nagy I."/>
            <person name="Doyle S."/>
            <person name="Anderson J.B."/>
            <person name="Grigoriev I.V."/>
            <person name="Gueldener U."/>
            <person name="Muensterkoetter M."/>
            <person name="Nagy L.G."/>
        </authorList>
    </citation>
    <scope>NUCLEOTIDE SEQUENCE [LARGE SCALE GENOMIC DNA]</scope>
    <source>
        <strain evidence="3">C18/9</strain>
    </source>
</reference>
<dbReference type="STRING" id="47428.A0A284S9A1"/>